<comment type="caution">
    <text evidence="3">The sequence shown here is derived from an EMBL/GenBank/DDBJ whole genome shotgun (WGS) entry which is preliminary data.</text>
</comment>
<dbReference type="eggNOG" id="COG1485">
    <property type="taxonomic scope" value="Bacteria"/>
</dbReference>
<protein>
    <submittedName>
        <fullName evidence="3">AFG1-like ATPase</fullName>
    </submittedName>
</protein>
<dbReference type="AlphaFoldDB" id="A0A081FUB2"/>
<dbReference type="GO" id="GO:0005524">
    <property type="term" value="F:ATP binding"/>
    <property type="evidence" value="ECO:0007669"/>
    <property type="project" value="UniProtKB-KW"/>
</dbReference>
<reference evidence="3 4" key="1">
    <citation type="submission" date="2014-04" db="EMBL/GenBank/DDBJ databases">
        <title>Marinobacterium kochiensis sp. nov., isolated from sediment sample collected from Kochi backwaters in Kerala, India.</title>
        <authorList>
            <person name="Singh A."/>
            <person name="Pinnaka A.K."/>
        </authorList>
    </citation>
    <scope>NUCLEOTIDE SEQUENCE [LARGE SCALE GENOMIC DNA]</scope>
    <source>
        <strain evidence="3 4">AK27</strain>
    </source>
</reference>
<dbReference type="InterPro" id="IPR005654">
    <property type="entry name" value="ATPase_AFG1-like"/>
</dbReference>
<dbReference type="PANTHER" id="PTHR12169">
    <property type="entry name" value="ATPASE N2B"/>
    <property type="match status" value="1"/>
</dbReference>
<evidence type="ECO:0000256" key="2">
    <source>
        <dbReference type="ARBA" id="ARBA00022840"/>
    </source>
</evidence>
<keyword evidence="2" id="KW-0067">ATP-binding</keyword>
<dbReference type="Pfam" id="PF03969">
    <property type="entry name" value="AFG1_ATPase"/>
    <property type="match status" value="2"/>
</dbReference>
<dbReference type="GO" id="GO:0051301">
    <property type="term" value="P:cell division"/>
    <property type="evidence" value="ECO:0007669"/>
    <property type="project" value="TreeGrafter"/>
</dbReference>
<sequence length="372" mass="43074">MPLSPRDAYLNALQEGFVDDPAQRHAVERLQLCHEALHARWRKRPRGVYLWGPVGRGKTWLMDRFQDGLLVPARRQHYHHFMRWVHKRLFELTGQSDPLNRLADELASELTVLCLDELFINDIGDAMILGRLFQLMFNKGLVLVLTSNQPPQSLYANGHHRDRLLPAIAAIETHMEIVDVRGPEDHRLHPGAHTQRYWVRDESQPHVMSELFVQLAGEEGVDWPLTVGEREVDVMRYKAKVLWASYDQLCESPLWANDYIELCDRFDHILLSDVPMLASDEHMRDIARGTEDAAERVDTGDRKMPTISLRDNGVRRFIALVDECYDRGVPLYLEAAVPMELLYPDGYLEFAFRRTLSRLNEMQLSRFGLGRS</sequence>
<keyword evidence="1" id="KW-0547">Nucleotide-binding</keyword>
<evidence type="ECO:0000313" key="3">
    <source>
        <dbReference type="EMBL" id="KEA62117.1"/>
    </source>
</evidence>
<gene>
    <name evidence="3" type="ORF">ADIMK_3778</name>
</gene>
<proteinExistence type="predicted"/>
<organism evidence="3 4">
    <name type="scientific">Marinobacterium lacunae</name>
    <dbReference type="NCBI Taxonomy" id="1232683"/>
    <lineage>
        <taxon>Bacteria</taxon>
        <taxon>Pseudomonadati</taxon>
        <taxon>Pseudomonadota</taxon>
        <taxon>Gammaproteobacteria</taxon>
        <taxon>Oceanospirillales</taxon>
        <taxon>Oceanospirillaceae</taxon>
        <taxon>Marinobacterium</taxon>
    </lineage>
</organism>
<dbReference type="Gene3D" id="3.40.50.300">
    <property type="entry name" value="P-loop containing nucleotide triphosphate hydrolases"/>
    <property type="match status" value="1"/>
</dbReference>
<evidence type="ECO:0000256" key="1">
    <source>
        <dbReference type="ARBA" id="ARBA00022741"/>
    </source>
</evidence>
<dbReference type="SUPFAM" id="SSF52540">
    <property type="entry name" value="P-loop containing nucleoside triphosphate hydrolases"/>
    <property type="match status" value="1"/>
</dbReference>
<dbReference type="STRING" id="1232683.ADIMK_3778"/>
<dbReference type="NCBIfam" id="NF040713">
    <property type="entry name" value="ZapE"/>
    <property type="match status" value="1"/>
</dbReference>
<name>A0A081FUB2_9GAMM</name>
<dbReference type="GO" id="GO:0032153">
    <property type="term" value="C:cell division site"/>
    <property type="evidence" value="ECO:0007669"/>
    <property type="project" value="TreeGrafter"/>
</dbReference>
<dbReference type="PATRIC" id="fig|1232683.4.peg.3719"/>
<dbReference type="Proteomes" id="UP000028252">
    <property type="component" value="Unassembled WGS sequence"/>
</dbReference>
<accession>A0A081FUB2</accession>
<dbReference type="EMBL" id="JMQN01000057">
    <property type="protein sequence ID" value="KEA62117.1"/>
    <property type="molecule type" value="Genomic_DNA"/>
</dbReference>
<dbReference type="RefSeq" id="WP_081849868.1">
    <property type="nucleotide sequence ID" value="NZ_JMQN01000057.1"/>
</dbReference>
<dbReference type="GO" id="GO:0016887">
    <property type="term" value="F:ATP hydrolysis activity"/>
    <property type="evidence" value="ECO:0007669"/>
    <property type="project" value="InterPro"/>
</dbReference>
<keyword evidence="4" id="KW-1185">Reference proteome</keyword>
<dbReference type="OrthoDB" id="9774491at2"/>
<evidence type="ECO:0000313" key="4">
    <source>
        <dbReference type="Proteomes" id="UP000028252"/>
    </source>
</evidence>
<dbReference type="InterPro" id="IPR027417">
    <property type="entry name" value="P-loop_NTPase"/>
</dbReference>
<dbReference type="PANTHER" id="PTHR12169:SF6">
    <property type="entry name" value="AFG1-LIKE ATPASE"/>
    <property type="match status" value="1"/>
</dbReference>
<dbReference type="GO" id="GO:0005737">
    <property type="term" value="C:cytoplasm"/>
    <property type="evidence" value="ECO:0007669"/>
    <property type="project" value="TreeGrafter"/>
</dbReference>